<dbReference type="KEGG" id="pzh:CX676_15535"/>
<reference evidence="2 3" key="1">
    <citation type="journal article" date="2013" name="Antonie Van Leeuwenhoek">
        <title>Paracoccus zhejiangensis sp. nov., isolated from activated sludge in wastewater-treatment system.</title>
        <authorList>
            <person name="Wu Z.G."/>
            <person name="Zhang D.F."/>
            <person name="Liu Y.L."/>
            <person name="Wang F."/>
            <person name="Jiang X."/>
            <person name="Li C."/>
            <person name="Li S.P."/>
            <person name="Hong Q."/>
            <person name="Li W.J."/>
        </authorList>
    </citation>
    <scope>NUCLEOTIDE SEQUENCE [LARGE SCALE GENOMIC DNA]</scope>
    <source>
        <strain evidence="2 3">J6</strain>
    </source>
</reference>
<dbReference type="AlphaFoldDB" id="A0A2H5F1I7"/>
<evidence type="ECO:0000313" key="2">
    <source>
        <dbReference type="EMBL" id="AUH65403.1"/>
    </source>
</evidence>
<accession>A0A2H5F1I7</accession>
<evidence type="ECO:0000256" key="1">
    <source>
        <dbReference type="SAM" id="MobiDB-lite"/>
    </source>
</evidence>
<feature type="region of interest" description="Disordered" evidence="1">
    <location>
        <begin position="302"/>
        <end position="365"/>
    </location>
</feature>
<sequence length="411" mass="44127">MTCPQEAARLSEDIGDVLSAIRRLIAEDEAQDFARDRLLRQQSAVEEPRKDAGEDLAERFGGNAALARQLVRDGRAAADRAGAAPAGPNFIEHPLTAPRPRLIADLQVPPARAVHAELVARRDPPLRHESGESSAAGALPPLRLDRADRVDSRLVADQGSGDQAAEIWPDDFADFYKVGPDPIPSDPIPATFTQRTEDDDFAEAFEAKSRMRPEVLMPVRGGAAADDATPVAEAEAPETEAGEHAEVIGTETGPTDFWAAYLQIGDEVAMHREVEEVTPPIDHGDDAAIAAAGWTGMAIPSCISPDPFAEDLDDPASASTEAEADQPADGSKNPVATPPDEVETVRASGPDYIPGSGPSALPTDDDQLRDLIREMIQEELHGELGQRFSRNLRAVIRREVAAAIDEHLERI</sequence>
<name>A0A2H5F1I7_9RHOB</name>
<gene>
    <name evidence="2" type="ORF">CX676_15535</name>
</gene>
<keyword evidence="3" id="KW-1185">Reference proteome</keyword>
<evidence type="ECO:0008006" key="4">
    <source>
        <dbReference type="Google" id="ProtNLM"/>
    </source>
</evidence>
<organism evidence="2 3">
    <name type="scientific">Paracoccus zhejiangensis</name>
    <dbReference type="NCBI Taxonomy" id="1077935"/>
    <lineage>
        <taxon>Bacteria</taxon>
        <taxon>Pseudomonadati</taxon>
        <taxon>Pseudomonadota</taxon>
        <taxon>Alphaproteobacteria</taxon>
        <taxon>Rhodobacterales</taxon>
        <taxon>Paracoccaceae</taxon>
        <taxon>Paracoccus</taxon>
    </lineage>
</organism>
<proteinExistence type="predicted"/>
<dbReference type="Proteomes" id="UP000234530">
    <property type="component" value="Chromosome"/>
</dbReference>
<evidence type="ECO:0000313" key="3">
    <source>
        <dbReference type="Proteomes" id="UP000234530"/>
    </source>
</evidence>
<dbReference type="EMBL" id="CP025430">
    <property type="protein sequence ID" value="AUH65403.1"/>
    <property type="molecule type" value="Genomic_DNA"/>
</dbReference>
<protein>
    <recommendedName>
        <fullName evidence="4">DUF2497 domain-containing protein</fullName>
    </recommendedName>
</protein>